<dbReference type="AlphaFoldDB" id="A0A2S3HBM1"/>
<evidence type="ECO:0000256" key="2">
    <source>
        <dbReference type="ARBA" id="ARBA00022723"/>
    </source>
</evidence>
<dbReference type="PANTHER" id="PTHR10209:SF492">
    <property type="entry name" value="FE2OG DIOXYGENASE DOMAIN-CONTAINING PROTEIN"/>
    <property type="match status" value="1"/>
</dbReference>
<dbReference type="InterPro" id="IPR005123">
    <property type="entry name" value="Oxoglu/Fe-dep_dioxygenase_dom"/>
</dbReference>
<evidence type="ECO:0000256" key="1">
    <source>
        <dbReference type="ARBA" id="ARBA00008056"/>
    </source>
</evidence>
<dbReference type="PANTHER" id="PTHR10209">
    <property type="entry name" value="OXIDOREDUCTASE, 2OG-FE II OXYGENASE FAMILY PROTEIN"/>
    <property type="match status" value="1"/>
</dbReference>
<dbReference type="PROSITE" id="PS51471">
    <property type="entry name" value="FE2OG_OXY"/>
    <property type="match status" value="1"/>
</dbReference>
<proteinExistence type="inferred from homology"/>
<dbReference type="GO" id="GO:0046872">
    <property type="term" value="F:metal ion binding"/>
    <property type="evidence" value="ECO:0007669"/>
    <property type="project" value="UniProtKB-KW"/>
</dbReference>
<dbReference type="Gramene" id="PAN19288">
    <property type="protein sequence ID" value="PAN19288"/>
    <property type="gene ID" value="PAHAL_3G261500"/>
</dbReference>
<accession>A0A2S3HBM1</accession>
<dbReference type="InterPro" id="IPR027443">
    <property type="entry name" value="IPNS-like_sf"/>
</dbReference>
<keyword evidence="2 5" id="KW-0479">Metal-binding</keyword>
<dbReference type="Proteomes" id="UP000243499">
    <property type="component" value="Chromosome 3"/>
</dbReference>
<dbReference type="InterPro" id="IPR026992">
    <property type="entry name" value="DIOX_N"/>
</dbReference>
<keyword evidence="3 5" id="KW-0560">Oxidoreductase</keyword>
<evidence type="ECO:0000256" key="4">
    <source>
        <dbReference type="ARBA" id="ARBA00023004"/>
    </source>
</evidence>
<keyword evidence="4 5" id="KW-0408">Iron</keyword>
<dbReference type="EMBL" id="CM008048">
    <property type="protein sequence ID" value="PAN19288.1"/>
    <property type="molecule type" value="Genomic_DNA"/>
</dbReference>
<feature type="domain" description="Fe2OG dioxygenase" evidence="6">
    <location>
        <begin position="213"/>
        <end position="321"/>
    </location>
</feature>
<dbReference type="SUPFAM" id="SSF51197">
    <property type="entry name" value="Clavaminate synthase-like"/>
    <property type="match status" value="1"/>
</dbReference>
<protein>
    <recommendedName>
        <fullName evidence="6">Fe2OG dioxygenase domain-containing protein</fullName>
    </recommendedName>
</protein>
<dbReference type="Gene3D" id="2.60.120.330">
    <property type="entry name" value="B-lactam Antibiotic, Isopenicillin N Synthase, Chain"/>
    <property type="match status" value="1"/>
</dbReference>
<dbReference type="Pfam" id="PF03171">
    <property type="entry name" value="2OG-FeII_Oxy"/>
    <property type="match status" value="1"/>
</dbReference>
<sequence>MSATRAAGGVGGYDRQRELQAFDDTKAGVKGLVDAGVTAVPAIFHHAPDSLPVLQQAAADGSNVAATIPVIDLSCARREELVRGVKAAAETVGFFQVVNHGVAGGLLAETLAAVRRFNEAPAEAKRPYYFRGNARKVRFSSNFDLFQAPAANWRDTLFCDVAPEPPRPEELPEPVRHVMVEFGDAVLGLAERLLELLSEALGLAHDHLREMGCVEGVGVASNYYPPCPEPHLTLGSTRHTDASFLTVLVQDGMGGLQVLVDRGGGRRGWLDVPSLPGALVINIGDLLQLVSNGKFRSAEHRVLANKSRDTARVSVAAFCSADVIRSTRVYGPIGALSSPDGSDPPLYRSITIHEYLAHFLKKGLDGRHTLDHFLLKQPDSYCYVDAVHAAVTSQMKFREVLRIEKEGSTK</sequence>
<evidence type="ECO:0000313" key="7">
    <source>
        <dbReference type="EMBL" id="PAN19288.1"/>
    </source>
</evidence>
<dbReference type="GO" id="GO:0051213">
    <property type="term" value="F:dioxygenase activity"/>
    <property type="evidence" value="ECO:0007669"/>
    <property type="project" value="UniProtKB-ARBA"/>
</dbReference>
<evidence type="ECO:0000259" key="6">
    <source>
        <dbReference type="PROSITE" id="PS51471"/>
    </source>
</evidence>
<dbReference type="FunFam" id="2.60.120.330:FF:000005">
    <property type="entry name" value="1-aminocyclopropane-1-carboxylate oxidase homolog 1"/>
    <property type="match status" value="1"/>
</dbReference>
<name>A0A2S3HBM1_9POAL</name>
<evidence type="ECO:0000256" key="3">
    <source>
        <dbReference type="ARBA" id="ARBA00023002"/>
    </source>
</evidence>
<reference evidence="7" key="1">
    <citation type="submission" date="2018-04" db="EMBL/GenBank/DDBJ databases">
        <title>WGS assembly of Panicum hallii.</title>
        <authorList>
            <person name="Lovell J."/>
            <person name="Jenkins J."/>
            <person name="Lowry D."/>
            <person name="Mamidi S."/>
            <person name="Sreedasyam A."/>
            <person name="Weng X."/>
            <person name="Barry K."/>
            <person name="Bonette J."/>
            <person name="Campitelli B."/>
            <person name="Daum C."/>
            <person name="Gordon S."/>
            <person name="Gould B."/>
            <person name="Lipzen A."/>
            <person name="Macqueen A."/>
            <person name="Palacio-Mejia J."/>
            <person name="Plott C."/>
            <person name="Shakirov E."/>
            <person name="Shu S."/>
            <person name="Yoshinaga Y."/>
            <person name="Zane M."/>
            <person name="Rokhsar D."/>
            <person name="Grimwood J."/>
            <person name="Schmutz J."/>
            <person name="Juenger T."/>
        </authorList>
    </citation>
    <scope>NUCLEOTIDE SEQUENCE [LARGE SCALE GENOMIC DNA]</scope>
    <source>
        <strain evidence="7">FIL2</strain>
    </source>
</reference>
<organism evidence="7">
    <name type="scientific">Panicum hallii</name>
    <dbReference type="NCBI Taxonomy" id="206008"/>
    <lineage>
        <taxon>Eukaryota</taxon>
        <taxon>Viridiplantae</taxon>
        <taxon>Streptophyta</taxon>
        <taxon>Embryophyta</taxon>
        <taxon>Tracheophyta</taxon>
        <taxon>Spermatophyta</taxon>
        <taxon>Magnoliopsida</taxon>
        <taxon>Liliopsida</taxon>
        <taxon>Poales</taxon>
        <taxon>Poaceae</taxon>
        <taxon>PACMAD clade</taxon>
        <taxon>Panicoideae</taxon>
        <taxon>Panicodae</taxon>
        <taxon>Paniceae</taxon>
        <taxon>Panicinae</taxon>
        <taxon>Panicum</taxon>
        <taxon>Panicum sect. Panicum</taxon>
    </lineage>
</organism>
<evidence type="ECO:0000256" key="5">
    <source>
        <dbReference type="RuleBase" id="RU003682"/>
    </source>
</evidence>
<gene>
    <name evidence="7" type="ORF">PAHAL_3G261500</name>
</gene>
<dbReference type="InterPro" id="IPR044861">
    <property type="entry name" value="IPNS-like_FE2OG_OXY"/>
</dbReference>
<comment type="similarity">
    <text evidence="1 5">Belongs to the iron/ascorbate-dependent oxidoreductase family.</text>
</comment>
<dbReference type="Pfam" id="PF14226">
    <property type="entry name" value="DIOX_N"/>
    <property type="match status" value="1"/>
</dbReference>